<keyword evidence="4" id="KW-0963">Cytoplasm</keyword>
<evidence type="ECO:0000259" key="13">
    <source>
        <dbReference type="PROSITE" id="PS50862"/>
    </source>
</evidence>
<feature type="compositionally biased region" description="Pro residues" evidence="12">
    <location>
        <begin position="157"/>
        <end position="175"/>
    </location>
</feature>
<dbReference type="Gene3D" id="3.30.930.10">
    <property type="entry name" value="Bira Bifunctional Protein, Domain 2"/>
    <property type="match status" value="1"/>
</dbReference>
<dbReference type="InterPro" id="IPR004523">
    <property type="entry name" value="Asp-tRNA_synthase_2"/>
</dbReference>
<dbReference type="CDD" id="cd04320">
    <property type="entry name" value="AspRS_cyto_N"/>
    <property type="match status" value="1"/>
</dbReference>
<name>A0A2C5XHX0_9HYPO</name>
<dbReference type="InterPro" id="IPR012340">
    <property type="entry name" value="NA-bd_OB-fold"/>
</dbReference>
<keyword evidence="5" id="KW-0436">Ligase</keyword>
<comment type="similarity">
    <text evidence="2">Belongs to the class-II aminoacyl-tRNA synthetase family. Type 2 subfamily.</text>
</comment>
<comment type="caution">
    <text evidence="14">The sequence shown here is derived from an EMBL/GenBank/DDBJ whole genome shotgun (WGS) entry which is preliminary data.</text>
</comment>
<dbReference type="PANTHER" id="PTHR43450:SF2">
    <property type="entry name" value="ASPARTATE--TRNA LIGASE"/>
    <property type="match status" value="1"/>
</dbReference>
<dbReference type="InterPro" id="IPR006195">
    <property type="entry name" value="aa-tRNA-synth_II"/>
</dbReference>
<evidence type="ECO:0000256" key="8">
    <source>
        <dbReference type="ARBA" id="ARBA00022917"/>
    </source>
</evidence>
<dbReference type="EMBL" id="NJEU01001618">
    <property type="protein sequence ID" value="PHH63248.1"/>
    <property type="molecule type" value="Genomic_DNA"/>
</dbReference>
<comment type="subcellular location">
    <subcellularLocation>
        <location evidence="1">Cytoplasm</location>
    </subcellularLocation>
</comment>
<dbReference type="PRINTS" id="PR01042">
    <property type="entry name" value="TRNASYNTHASP"/>
</dbReference>
<dbReference type="PANTHER" id="PTHR43450">
    <property type="entry name" value="ASPARTYL-TRNA SYNTHETASE"/>
    <property type="match status" value="1"/>
</dbReference>
<dbReference type="OrthoDB" id="372395at2759"/>
<dbReference type="InterPro" id="IPR004365">
    <property type="entry name" value="NA-bd_OB_tRNA"/>
</dbReference>
<evidence type="ECO:0000256" key="3">
    <source>
        <dbReference type="ARBA" id="ARBA00012841"/>
    </source>
</evidence>
<feature type="compositionally biased region" description="Pro residues" evidence="12">
    <location>
        <begin position="56"/>
        <end position="65"/>
    </location>
</feature>
<evidence type="ECO:0000256" key="6">
    <source>
        <dbReference type="ARBA" id="ARBA00022741"/>
    </source>
</evidence>
<evidence type="ECO:0000256" key="7">
    <source>
        <dbReference type="ARBA" id="ARBA00022840"/>
    </source>
</evidence>
<reference evidence="14 15" key="1">
    <citation type="submission" date="2017-06" db="EMBL/GenBank/DDBJ databases">
        <title>Ant-infecting Ophiocordyceps genomes reveal a high diversity of potential behavioral manipulation genes and a possible major role for enterotoxins.</title>
        <authorList>
            <person name="De Bekker C."/>
            <person name="Evans H.C."/>
            <person name="Brachmann A."/>
            <person name="Hughes D.P."/>
        </authorList>
    </citation>
    <scope>NUCLEOTIDE SEQUENCE [LARGE SCALE GENOMIC DNA]</scope>
    <source>
        <strain evidence="14 15">1348a</strain>
    </source>
</reference>
<evidence type="ECO:0000256" key="9">
    <source>
        <dbReference type="ARBA" id="ARBA00023146"/>
    </source>
</evidence>
<feature type="domain" description="Aminoacyl-transfer RNA synthetases class-II family profile" evidence="13">
    <location>
        <begin position="436"/>
        <end position="635"/>
    </location>
</feature>
<gene>
    <name evidence="14" type="ORF">CDD82_1910</name>
</gene>
<dbReference type="SUPFAM" id="SSF50249">
    <property type="entry name" value="Nucleic acid-binding proteins"/>
    <property type="match status" value="1"/>
</dbReference>
<dbReference type="Gene3D" id="2.40.50.140">
    <property type="entry name" value="Nucleic acid-binding proteins"/>
    <property type="match status" value="1"/>
</dbReference>
<accession>A0A2C5XHX0</accession>
<dbReference type="PROSITE" id="PS50862">
    <property type="entry name" value="AA_TRNA_LIGASE_II"/>
    <property type="match status" value="1"/>
</dbReference>
<dbReference type="InterPro" id="IPR045864">
    <property type="entry name" value="aa-tRNA-synth_II/BPL/LPL"/>
</dbReference>
<feature type="region of interest" description="Disordered" evidence="12">
    <location>
        <begin position="234"/>
        <end position="264"/>
    </location>
</feature>
<dbReference type="InterPro" id="IPR004364">
    <property type="entry name" value="Aa-tRNA-synt_II"/>
</dbReference>
<evidence type="ECO:0000256" key="11">
    <source>
        <dbReference type="ARBA" id="ARBA00047904"/>
    </source>
</evidence>
<comment type="catalytic activity">
    <reaction evidence="11">
        <text>tRNA(Asp) + L-aspartate + ATP = L-aspartyl-tRNA(Asp) + AMP + diphosphate</text>
        <dbReference type="Rhea" id="RHEA:19649"/>
        <dbReference type="Rhea" id="RHEA-COMP:9660"/>
        <dbReference type="Rhea" id="RHEA-COMP:9678"/>
        <dbReference type="ChEBI" id="CHEBI:29991"/>
        <dbReference type="ChEBI" id="CHEBI:30616"/>
        <dbReference type="ChEBI" id="CHEBI:33019"/>
        <dbReference type="ChEBI" id="CHEBI:78442"/>
        <dbReference type="ChEBI" id="CHEBI:78516"/>
        <dbReference type="ChEBI" id="CHEBI:456215"/>
        <dbReference type="EC" id="6.1.1.12"/>
    </reaction>
</comment>
<evidence type="ECO:0000256" key="4">
    <source>
        <dbReference type="ARBA" id="ARBA00022490"/>
    </source>
</evidence>
<keyword evidence="15" id="KW-1185">Reference proteome</keyword>
<dbReference type="Pfam" id="PF01336">
    <property type="entry name" value="tRNA_anti-codon"/>
    <property type="match status" value="1"/>
</dbReference>
<evidence type="ECO:0000256" key="1">
    <source>
        <dbReference type="ARBA" id="ARBA00004496"/>
    </source>
</evidence>
<evidence type="ECO:0000256" key="10">
    <source>
        <dbReference type="ARBA" id="ARBA00033155"/>
    </source>
</evidence>
<dbReference type="GO" id="GO:0017101">
    <property type="term" value="C:aminoacyl-tRNA synthetase multienzyme complex"/>
    <property type="evidence" value="ECO:0007669"/>
    <property type="project" value="TreeGrafter"/>
</dbReference>
<dbReference type="SUPFAM" id="SSF55681">
    <property type="entry name" value="Class II aaRS and biotin synthetases"/>
    <property type="match status" value="1"/>
</dbReference>
<evidence type="ECO:0000313" key="14">
    <source>
        <dbReference type="EMBL" id="PHH63248.1"/>
    </source>
</evidence>
<keyword evidence="6" id="KW-0547">Nucleotide-binding</keyword>
<feature type="compositionally biased region" description="Polar residues" evidence="12">
    <location>
        <begin position="200"/>
        <end position="213"/>
    </location>
</feature>
<dbReference type="Proteomes" id="UP000224854">
    <property type="component" value="Unassembled WGS sequence"/>
</dbReference>
<proteinExistence type="inferred from homology"/>
<feature type="compositionally biased region" description="Polar residues" evidence="12">
    <location>
        <begin position="71"/>
        <end position="89"/>
    </location>
</feature>
<dbReference type="AlphaFoldDB" id="A0A2C5XHX0"/>
<dbReference type="EC" id="6.1.1.12" evidence="3"/>
<evidence type="ECO:0000256" key="5">
    <source>
        <dbReference type="ARBA" id="ARBA00022598"/>
    </source>
</evidence>
<organism evidence="14 15">
    <name type="scientific">Ophiocordyceps australis</name>
    <dbReference type="NCBI Taxonomy" id="1399860"/>
    <lineage>
        <taxon>Eukaryota</taxon>
        <taxon>Fungi</taxon>
        <taxon>Dikarya</taxon>
        <taxon>Ascomycota</taxon>
        <taxon>Pezizomycotina</taxon>
        <taxon>Sordariomycetes</taxon>
        <taxon>Hypocreomycetidae</taxon>
        <taxon>Hypocreales</taxon>
        <taxon>Ophiocordycipitaceae</taxon>
        <taxon>Ophiocordyceps</taxon>
    </lineage>
</organism>
<feature type="region of interest" description="Disordered" evidence="12">
    <location>
        <begin position="1"/>
        <end position="220"/>
    </location>
</feature>
<evidence type="ECO:0000256" key="2">
    <source>
        <dbReference type="ARBA" id="ARBA00005312"/>
    </source>
</evidence>
<dbReference type="Pfam" id="PF00152">
    <property type="entry name" value="tRNA-synt_2"/>
    <property type="match status" value="1"/>
</dbReference>
<feature type="compositionally biased region" description="Low complexity" evidence="12">
    <location>
        <begin position="28"/>
        <end position="41"/>
    </location>
</feature>
<evidence type="ECO:0000313" key="15">
    <source>
        <dbReference type="Proteomes" id="UP000224854"/>
    </source>
</evidence>
<keyword evidence="8" id="KW-0648">Protein biosynthesis</keyword>
<keyword evidence="9" id="KW-0030">Aminoacyl-tRNA synthetase</keyword>
<dbReference type="GO" id="GO:0004815">
    <property type="term" value="F:aspartate-tRNA ligase activity"/>
    <property type="evidence" value="ECO:0007669"/>
    <property type="project" value="UniProtKB-EC"/>
</dbReference>
<dbReference type="GO" id="GO:0005829">
    <property type="term" value="C:cytosol"/>
    <property type="evidence" value="ECO:0007669"/>
    <property type="project" value="TreeGrafter"/>
</dbReference>
<sequence>MPARSGLLASAIGGLPIIRSRSKRRDASNSSSPAPSKTTTANKKENGHTTRSTTPAPTPPTPPTPTLSDAAPNTSASDKPTAVTKSASLRQKKTIASPRAQSTPASPRPADAISDGIADGNVTSTPIAAHAAAAPQHSQSRGLDSDATKPTAASLQPPRPPSAPPSTSPLPPPPALAAVTPPQGRPRRHPSTRSRPLSLVSVTSASNPRSGPSSAFGGGCGTNSARNSLLLSSDSSVANMPPANAQLLPQHPRKVPPATTATADSGVELARCSLDVDRSTTSFDSNRTGTSADWPMHPSELNTISQLNQLPLGSQVTFRARISTQRQLSKALDFLLFRDQTYSVQGVLSRDEMDMVQWVNKLHPESLVQVSGTLKAPPEPVRSATHSGIEVHVHSIHLVTAASNAPFSNYKPPETLRNRLATRILDLRHPSNQALFRIRSLVSRLFRETLEQQGFMEINTPKLQPAATESGAAVFKVNYFGRNAFLAQSPQLAKQSAVSADFGRVFEIGPVFRAENSNTHRHLTEYTGLDLEMAIEHDYHEVIDVIDVFLKAVFAAVLDSPEIAEVRKRWPSDEFKYLDETLILDFREGIRMLREDGRDVAEEDLSTPDEMRLGQLRTPLLHAQGPRRRRLDAVV</sequence>
<evidence type="ECO:0000256" key="12">
    <source>
        <dbReference type="SAM" id="MobiDB-lite"/>
    </source>
</evidence>
<dbReference type="GO" id="GO:0005524">
    <property type="term" value="F:ATP binding"/>
    <property type="evidence" value="ECO:0007669"/>
    <property type="project" value="UniProtKB-KW"/>
</dbReference>
<protein>
    <recommendedName>
        <fullName evidence="3">aspartate--tRNA ligase</fullName>
        <ecNumber evidence="3">6.1.1.12</ecNumber>
    </recommendedName>
    <alternativeName>
        <fullName evidence="10">Aspartyl-tRNA synthetase</fullName>
    </alternativeName>
</protein>
<dbReference type="InterPro" id="IPR002312">
    <property type="entry name" value="Asp/Asn-tRNA-synth_IIb"/>
</dbReference>
<dbReference type="GO" id="GO:0006422">
    <property type="term" value="P:aspartyl-tRNA aminoacylation"/>
    <property type="evidence" value="ECO:0007669"/>
    <property type="project" value="InterPro"/>
</dbReference>
<dbReference type="GO" id="GO:0003723">
    <property type="term" value="F:RNA binding"/>
    <property type="evidence" value="ECO:0007669"/>
    <property type="project" value="TreeGrafter"/>
</dbReference>
<keyword evidence="7" id="KW-0067">ATP-binding</keyword>